<organism evidence="5">
    <name type="scientific">candidate division WOR-3 bacterium</name>
    <dbReference type="NCBI Taxonomy" id="2052148"/>
    <lineage>
        <taxon>Bacteria</taxon>
        <taxon>Bacteria division WOR-3</taxon>
    </lineage>
</organism>
<keyword evidence="1 5" id="KW-0808">Transferase</keyword>
<dbReference type="NCBIfam" id="TIGR00748">
    <property type="entry name" value="HMG_CoA_syn_Arc"/>
    <property type="match status" value="1"/>
</dbReference>
<proteinExistence type="inferred from homology"/>
<evidence type="ECO:0000256" key="1">
    <source>
        <dbReference type="ARBA" id="ARBA00022679"/>
    </source>
</evidence>
<evidence type="ECO:0000259" key="3">
    <source>
        <dbReference type="Pfam" id="PF01154"/>
    </source>
</evidence>
<accession>A0A7V0Z6I9</accession>
<dbReference type="EMBL" id="DSKY01000020">
    <property type="protein sequence ID" value="HDY59464.1"/>
    <property type="molecule type" value="Genomic_DNA"/>
</dbReference>
<keyword evidence="2 5" id="KW-0012">Acyltransferase</keyword>
<dbReference type="Pfam" id="PF01154">
    <property type="entry name" value="HMG_CoA_synt_N"/>
    <property type="match status" value="1"/>
</dbReference>
<dbReference type="SUPFAM" id="SSF53901">
    <property type="entry name" value="Thiolase-like"/>
    <property type="match status" value="2"/>
</dbReference>
<dbReference type="Pfam" id="PF08541">
    <property type="entry name" value="ACP_syn_III_C"/>
    <property type="match status" value="1"/>
</dbReference>
<dbReference type="InterPro" id="IPR016039">
    <property type="entry name" value="Thiolase-like"/>
</dbReference>
<evidence type="ECO:0000259" key="4">
    <source>
        <dbReference type="Pfam" id="PF08541"/>
    </source>
</evidence>
<reference evidence="5" key="1">
    <citation type="journal article" date="2020" name="mSystems">
        <title>Genome- and Community-Level Interaction Insights into Carbon Utilization and Element Cycling Functions of Hydrothermarchaeota in Hydrothermal Sediment.</title>
        <authorList>
            <person name="Zhou Z."/>
            <person name="Liu Y."/>
            <person name="Xu W."/>
            <person name="Pan J."/>
            <person name="Luo Z.H."/>
            <person name="Li M."/>
        </authorList>
    </citation>
    <scope>NUCLEOTIDE SEQUENCE [LARGE SCALE GENOMIC DNA]</scope>
    <source>
        <strain evidence="5">SpSt-258</strain>
    </source>
</reference>
<gene>
    <name evidence="5" type="ORF">ENP86_07935</name>
</gene>
<dbReference type="CDD" id="cd00827">
    <property type="entry name" value="init_cond_enzymes"/>
    <property type="match status" value="1"/>
</dbReference>
<protein>
    <submittedName>
        <fullName evidence="5">Hydroxymethylglutaryl-CoA synthase</fullName>
        <ecNumber evidence="5">2.3.3.10</ecNumber>
    </submittedName>
</protein>
<name>A0A7V0Z6I9_UNCW3</name>
<dbReference type="Gene3D" id="3.40.47.10">
    <property type="match status" value="1"/>
</dbReference>
<dbReference type="InterPro" id="IPR013528">
    <property type="entry name" value="HMG_CoA_synth_N"/>
</dbReference>
<dbReference type="HAMAP" id="MF_01409">
    <property type="entry name" value="HMG_CoA_synth_arch"/>
    <property type="match status" value="1"/>
</dbReference>
<dbReference type="InterPro" id="IPR013747">
    <property type="entry name" value="ACP_syn_III_C"/>
</dbReference>
<dbReference type="GO" id="GO:0004421">
    <property type="term" value="F:hydroxymethylglutaryl-CoA synthase activity"/>
    <property type="evidence" value="ECO:0007669"/>
    <property type="project" value="UniProtKB-EC"/>
</dbReference>
<dbReference type="InterPro" id="IPR004656">
    <property type="entry name" value="HMG_CoA_Synthase"/>
</dbReference>
<evidence type="ECO:0000313" key="5">
    <source>
        <dbReference type="EMBL" id="HDY59464.1"/>
    </source>
</evidence>
<sequence length="352" mass="38589">MMPEKIGIVGYGSYLPRYRIKVEEIAKQWGRDPETIKKGLALKEKTVPGMDEDTITISVAAAKNALKRAEIDPQKIGAVYVGSESHPYAVKPSATVVAEVLGITPEVHIASFEFACKAGTEAMFVAYSLVKAGLMEYAMGIGADTSQGAPGDALEFSASAGGSAFIFGKDKIVVEVLDTYSWATDTPDFWRREYQFYPRHGGRFTGDPAYFKHIYNAGKGILEKTGYKPGDFKYAVFHMPNGKFPMAIGKRLGFTKEQIEPGWIVPLMGNTYSGSSPTGFSAVLDVAKPGDLILLVSFGSGAGSDAFVFKVTERINEVRDKAEKLKDMLENNRIYLTYGEYAKHRHKIIMAE</sequence>
<feature type="domain" description="Beta-ketoacyl-[acyl-carrier-protein] synthase III C-terminal" evidence="4">
    <location>
        <begin position="222"/>
        <end position="310"/>
    </location>
</feature>
<dbReference type="NCBIfam" id="NF003274">
    <property type="entry name" value="PRK04262.1"/>
    <property type="match status" value="1"/>
</dbReference>
<dbReference type="PANTHER" id="PTHR34069:SF2">
    <property type="entry name" value="BETA-KETOACYL-[ACYL-CARRIER-PROTEIN] SYNTHASE III"/>
    <property type="match status" value="1"/>
</dbReference>
<dbReference type="AlphaFoldDB" id="A0A7V0Z6I9"/>
<dbReference type="PANTHER" id="PTHR34069">
    <property type="entry name" value="3-OXOACYL-[ACYL-CARRIER-PROTEIN] SYNTHASE 3"/>
    <property type="match status" value="1"/>
</dbReference>
<dbReference type="GO" id="GO:0044550">
    <property type="term" value="P:secondary metabolite biosynthetic process"/>
    <property type="evidence" value="ECO:0007669"/>
    <property type="project" value="TreeGrafter"/>
</dbReference>
<comment type="caution">
    <text evidence="5">The sequence shown here is derived from an EMBL/GenBank/DDBJ whole genome shotgun (WGS) entry which is preliminary data.</text>
</comment>
<feature type="domain" description="Hydroxymethylglutaryl-coenzyme A synthase N-terminal" evidence="3">
    <location>
        <begin position="3"/>
        <end position="153"/>
    </location>
</feature>
<dbReference type="EC" id="2.3.3.10" evidence="5"/>
<evidence type="ECO:0000256" key="2">
    <source>
        <dbReference type="ARBA" id="ARBA00023315"/>
    </source>
</evidence>